<sequence>MIFSILIRINLSEFCVRNKKQAYMKKGLILLGAIFTSIISFGQEAGELHMRVRATGVVPMEDAKIEAIGGNVAVTNNLIPEIDFTYYITKNLAAELILGTSKHEVVAVNTALGNLDLGRVMLLPPTLNVQYHLYPTKNLKPYAGVGINYTIFYDEGKGKGRNAAVTSVDYKNNVGFGFQLGFDYKINDKLYWNVDVKKLYLNTDVTVGAALDKQVYVPADVDLNPWLISTGIGFKLF</sequence>
<dbReference type="InterPro" id="IPR005618">
    <property type="entry name" value="OMPW"/>
</dbReference>
<dbReference type="Gene3D" id="2.40.160.20">
    <property type="match status" value="1"/>
</dbReference>
<dbReference type="OrthoDB" id="9807574at2"/>
<dbReference type="GO" id="GO:0019867">
    <property type="term" value="C:outer membrane"/>
    <property type="evidence" value="ECO:0007669"/>
    <property type="project" value="InterPro"/>
</dbReference>
<accession>A0A4Z1BEK6</accession>
<dbReference type="AlphaFoldDB" id="A0A4Z1BEK6"/>
<dbReference type="GO" id="GO:0055085">
    <property type="term" value="P:transmembrane transport"/>
    <property type="evidence" value="ECO:0007669"/>
    <property type="project" value="TreeGrafter"/>
</dbReference>
<dbReference type="EMBL" id="SRPE01000005">
    <property type="protein sequence ID" value="TGN27214.1"/>
    <property type="molecule type" value="Genomic_DNA"/>
</dbReference>
<dbReference type="PANTHER" id="PTHR36920">
    <property type="match status" value="1"/>
</dbReference>
<gene>
    <name evidence="1" type="ORF">E4J94_08350</name>
</gene>
<protein>
    <submittedName>
        <fullName evidence="1">OmpW family protein</fullName>
    </submittedName>
</protein>
<organism evidence="1 2">
    <name type="scientific">Empedobacter tilapiae</name>
    <dbReference type="NCBI Taxonomy" id="2491114"/>
    <lineage>
        <taxon>Bacteria</taxon>
        <taxon>Pseudomonadati</taxon>
        <taxon>Bacteroidota</taxon>
        <taxon>Flavobacteriia</taxon>
        <taxon>Flavobacteriales</taxon>
        <taxon>Weeksellaceae</taxon>
        <taxon>Empedobacter</taxon>
    </lineage>
</organism>
<dbReference type="SUPFAM" id="SSF56925">
    <property type="entry name" value="OMPA-like"/>
    <property type="match status" value="1"/>
</dbReference>
<comment type="caution">
    <text evidence="1">The sequence shown here is derived from an EMBL/GenBank/DDBJ whole genome shotgun (WGS) entry which is preliminary data.</text>
</comment>
<dbReference type="PANTHER" id="PTHR36920:SF1">
    <property type="entry name" value="OUTER MEMBRANE PROTEIN W"/>
    <property type="match status" value="1"/>
</dbReference>
<reference evidence="1 2" key="1">
    <citation type="submission" date="2019-03" db="EMBL/GenBank/DDBJ databases">
        <title>Empedobacter tilapiae sp. nov., isolated from an intestine of Nile tilapia Oreochromis niloticus.</title>
        <authorList>
            <person name="Kim Y.-O."/>
            <person name="Yoon J.-H."/>
        </authorList>
    </citation>
    <scope>NUCLEOTIDE SEQUENCE [LARGE SCALE GENOMIC DNA]</scope>
    <source>
        <strain evidence="1 2">MRS2</strain>
    </source>
</reference>
<name>A0A4Z1BEK6_9FLAO</name>
<dbReference type="Proteomes" id="UP000297998">
    <property type="component" value="Unassembled WGS sequence"/>
</dbReference>
<evidence type="ECO:0000313" key="1">
    <source>
        <dbReference type="EMBL" id="TGN27214.1"/>
    </source>
</evidence>
<dbReference type="InterPro" id="IPR011250">
    <property type="entry name" value="OMP/PagP_B-barrel"/>
</dbReference>
<evidence type="ECO:0000313" key="2">
    <source>
        <dbReference type="Proteomes" id="UP000297998"/>
    </source>
</evidence>
<proteinExistence type="predicted"/>
<keyword evidence="2" id="KW-1185">Reference proteome</keyword>
<dbReference type="Pfam" id="PF03922">
    <property type="entry name" value="OmpW"/>
    <property type="match status" value="1"/>
</dbReference>